<organism evidence="11 12">
    <name type="scientific">Enterococcus rivorum</name>
    <dbReference type="NCBI Taxonomy" id="762845"/>
    <lineage>
        <taxon>Bacteria</taxon>
        <taxon>Bacillati</taxon>
        <taxon>Bacillota</taxon>
        <taxon>Bacilli</taxon>
        <taxon>Lactobacillales</taxon>
        <taxon>Enterococcaceae</taxon>
        <taxon>Enterococcus</taxon>
    </lineage>
</organism>
<feature type="transmembrane region" description="Helical" evidence="9">
    <location>
        <begin position="56"/>
        <end position="75"/>
    </location>
</feature>
<keyword evidence="9" id="KW-0472">Membrane</keyword>
<dbReference type="GO" id="GO:0000155">
    <property type="term" value="F:phosphorelay sensor kinase activity"/>
    <property type="evidence" value="ECO:0007669"/>
    <property type="project" value="InterPro"/>
</dbReference>
<feature type="domain" description="Signal transduction histidine kinase subgroup 3 dimerisation and phosphoacceptor" evidence="10">
    <location>
        <begin position="177"/>
        <end position="241"/>
    </location>
</feature>
<dbReference type="Gene3D" id="3.30.565.10">
    <property type="entry name" value="Histidine kinase-like ATPase, C-terminal domain"/>
    <property type="match status" value="1"/>
</dbReference>
<keyword evidence="12" id="KW-1185">Reference proteome</keyword>
<dbReference type="GO" id="GO:0005524">
    <property type="term" value="F:ATP binding"/>
    <property type="evidence" value="ECO:0007669"/>
    <property type="project" value="UniProtKB-KW"/>
</dbReference>
<evidence type="ECO:0000256" key="8">
    <source>
        <dbReference type="ARBA" id="ARBA00023012"/>
    </source>
</evidence>
<dbReference type="GO" id="GO:0016020">
    <property type="term" value="C:membrane"/>
    <property type="evidence" value="ECO:0007669"/>
    <property type="project" value="InterPro"/>
</dbReference>
<comment type="catalytic activity">
    <reaction evidence="1">
        <text>ATP + protein L-histidine = ADP + protein N-phospho-L-histidine.</text>
        <dbReference type="EC" id="2.7.13.3"/>
    </reaction>
</comment>
<accession>A0A1E5KTT2</accession>
<dbReference type="GO" id="GO:0046983">
    <property type="term" value="F:protein dimerization activity"/>
    <property type="evidence" value="ECO:0007669"/>
    <property type="project" value="InterPro"/>
</dbReference>
<keyword evidence="9" id="KW-0812">Transmembrane</keyword>
<dbReference type="AlphaFoldDB" id="A0A1E5KTT2"/>
<feature type="transmembrane region" description="Helical" evidence="9">
    <location>
        <begin position="87"/>
        <end position="104"/>
    </location>
</feature>
<evidence type="ECO:0000256" key="5">
    <source>
        <dbReference type="ARBA" id="ARBA00022741"/>
    </source>
</evidence>
<dbReference type="PANTHER" id="PTHR24421:SF10">
    <property type="entry name" value="NITRATE_NITRITE SENSOR PROTEIN NARQ"/>
    <property type="match status" value="1"/>
</dbReference>
<protein>
    <recommendedName>
        <fullName evidence="2">histidine kinase</fullName>
        <ecNumber evidence="2">2.7.13.3</ecNumber>
    </recommendedName>
</protein>
<evidence type="ECO:0000313" key="11">
    <source>
        <dbReference type="EMBL" id="OEH81266.1"/>
    </source>
</evidence>
<comment type="caution">
    <text evidence="11">The sequence shown here is derived from an EMBL/GenBank/DDBJ whole genome shotgun (WGS) entry which is preliminary data.</text>
</comment>
<evidence type="ECO:0000256" key="6">
    <source>
        <dbReference type="ARBA" id="ARBA00022777"/>
    </source>
</evidence>
<dbReference type="OrthoDB" id="9797605at2"/>
<name>A0A1E5KTT2_9ENTE</name>
<evidence type="ECO:0000256" key="4">
    <source>
        <dbReference type="ARBA" id="ARBA00022679"/>
    </source>
</evidence>
<evidence type="ECO:0000256" key="2">
    <source>
        <dbReference type="ARBA" id="ARBA00012438"/>
    </source>
</evidence>
<dbReference type="InterPro" id="IPR050482">
    <property type="entry name" value="Sensor_HK_TwoCompSys"/>
</dbReference>
<evidence type="ECO:0000256" key="7">
    <source>
        <dbReference type="ARBA" id="ARBA00022840"/>
    </source>
</evidence>
<evidence type="ECO:0000313" key="12">
    <source>
        <dbReference type="Proteomes" id="UP000095256"/>
    </source>
</evidence>
<feature type="transmembrane region" description="Helical" evidence="9">
    <location>
        <begin position="32"/>
        <end position="49"/>
    </location>
</feature>
<proteinExistence type="predicted"/>
<keyword evidence="8" id="KW-0902">Two-component regulatory system</keyword>
<dbReference type="InterPro" id="IPR036890">
    <property type="entry name" value="HATPase_C_sf"/>
</dbReference>
<keyword evidence="9" id="KW-1133">Transmembrane helix</keyword>
<keyword evidence="6" id="KW-0418">Kinase</keyword>
<evidence type="ECO:0000256" key="3">
    <source>
        <dbReference type="ARBA" id="ARBA00022553"/>
    </source>
</evidence>
<reference evidence="11 12" key="1">
    <citation type="submission" date="2016-09" db="EMBL/GenBank/DDBJ databases">
        <authorList>
            <person name="Capua I."/>
            <person name="De Benedictis P."/>
            <person name="Joannis T."/>
            <person name="Lombin L.H."/>
            <person name="Cattoli G."/>
        </authorList>
    </citation>
    <scope>NUCLEOTIDE SEQUENCE [LARGE SCALE GENOMIC DNA]</scope>
    <source>
        <strain evidence="11 12">LMG 25899</strain>
    </source>
</reference>
<dbReference type="RefSeq" id="WP_069699854.1">
    <property type="nucleotide sequence ID" value="NZ_JAGGMA010000004.1"/>
</dbReference>
<dbReference type="EC" id="2.7.13.3" evidence="2"/>
<dbReference type="Pfam" id="PF07730">
    <property type="entry name" value="HisKA_3"/>
    <property type="match status" value="1"/>
</dbReference>
<feature type="transmembrane region" description="Helical" evidence="9">
    <location>
        <begin position="116"/>
        <end position="133"/>
    </location>
</feature>
<dbReference type="InterPro" id="IPR011712">
    <property type="entry name" value="Sig_transdc_His_kin_sub3_dim/P"/>
</dbReference>
<evidence type="ECO:0000259" key="10">
    <source>
        <dbReference type="Pfam" id="PF07730"/>
    </source>
</evidence>
<keyword evidence="5" id="KW-0547">Nucleotide-binding</keyword>
<sequence length="363" mass="41263">MNKIDKRTLIDKAMFLVLGAFMLGRNGFEERMVIFVLVSFSISLLPLLTKESKLSILSVFILLFLSNLWPEYGYFLPVIVYDTVFDTSFFSSVSSGGMIFLFFLTSSEYDSITKCWLLFLCFFSGYLSHRVLLEQTLKTKYKKLELDSLEKTFSLESKNKDLIEQQETKIALEISDEQNRIARDIHDNVGHLLSSSLLQIGAIRTINQDGTLASCLEQLQATIDEGMNNIRESVHNLHEESLSLSLAVEKMLEHFTFCEVTLSGTISETISKDYKIAYLMILKESLANVMKHSNATKVNVDFQTYPGFYKMTISDNGTSTEEKEFNKLGIGLVGMKERMEKLNGRLNCHQTVSGFSIRAILPR</sequence>
<keyword evidence="4" id="KW-0808">Transferase</keyword>
<dbReference type="PANTHER" id="PTHR24421">
    <property type="entry name" value="NITRATE/NITRITE SENSOR PROTEIN NARX-RELATED"/>
    <property type="match status" value="1"/>
</dbReference>
<keyword evidence="7" id="KW-0067">ATP-binding</keyword>
<evidence type="ECO:0000256" key="1">
    <source>
        <dbReference type="ARBA" id="ARBA00000085"/>
    </source>
</evidence>
<dbReference type="SUPFAM" id="SSF55874">
    <property type="entry name" value="ATPase domain of HSP90 chaperone/DNA topoisomerase II/histidine kinase"/>
    <property type="match status" value="1"/>
</dbReference>
<dbReference type="CDD" id="cd16917">
    <property type="entry name" value="HATPase_UhpB-NarQ-NarX-like"/>
    <property type="match status" value="1"/>
</dbReference>
<evidence type="ECO:0000256" key="9">
    <source>
        <dbReference type="SAM" id="Phobius"/>
    </source>
</evidence>
<gene>
    <name evidence="11" type="ORF">BCR26_05295</name>
</gene>
<dbReference type="EMBL" id="MIEK01000056">
    <property type="protein sequence ID" value="OEH81266.1"/>
    <property type="molecule type" value="Genomic_DNA"/>
</dbReference>
<keyword evidence="3" id="KW-0597">Phosphoprotein</keyword>
<dbReference type="Proteomes" id="UP000095256">
    <property type="component" value="Unassembled WGS sequence"/>
</dbReference>
<dbReference type="Gene3D" id="1.20.5.1930">
    <property type="match status" value="1"/>
</dbReference>
<dbReference type="STRING" id="762845.BCR26_05295"/>